<dbReference type="InterPro" id="IPR035198">
    <property type="entry name" value="SU10_MCP"/>
</dbReference>
<dbReference type="Pfam" id="PF17236">
    <property type="entry name" value="SU10_MCP"/>
    <property type="match status" value="1"/>
</dbReference>
<accession>A0A1I4QMG4</accession>
<dbReference type="RefSeq" id="WP_090928797.1">
    <property type="nucleotide sequence ID" value="NZ_FOTY01000045.1"/>
</dbReference>
<sequence length="288" mass="32347">MIKTTDMNDNEILDLSREIALVAPTQTPLTTMLAAESAHAPTVDWREKKLDSTSDIFQEEGAETTTFQQSSRPQMSNVCSIFKKAASVSGTLESTDVTGISNIFSEEINDRLTELKINMENQLFNSTYDDGSTDGIRKLRGLEEWVETDMTVTGAMNKDNFKNTIKKLWDAGNSGNYVAFVNADLKEQLDSFYSDQYYYQAKENEFGLVVNRVQTNYGMVDIHLSRHVNPEKIFVFDPQMMSVPYLRAPRFEQLAKNGDNRKGHVIAEGTLKLKSKDAIAALHVDTSA</sequence>
<evidence type="ECO:0008006" key="3">
    <source>
        <dbReference type="Google" id="ProtNLM"/>
    </source>
</evidence>
<gene>
    <name evidence="1" type="ORF">SAMN04488054_14513</name>
</gene>
<evidence type="ECO:0000313" key="1">
    <source>
        <dbReference type="EMBL" id="SFM41231.1"/>
    </source>
</evidence>
<dbReference type="AlphaFoldDB" id="A0A1I4QMG4"/>
<dbReference type="Proteomes" id="UP000199668">
    <property type="component" value="Unassembled WGS sequence"/>
</dbReference>
<proteinExistence type="predicted"/>
<organism evidence="1 2">
    <name type="scientific">Salibacterium qingdaonense</name>
    <dbReference type="NCBI Taxonomy" id="266892"/>
    <lineage>
        <taxon>Bacteria</taxon>
        <taxon>Bacillati</taxon>
        <taxon>Bacillota</taxon>
        <taxon>Bacilli</taxon>
        <taxon>Bacillales</taxon>
        <taxon>Bacillaceae</taxon>
    </lineage>
</organism>
<keyword evidence="2" id="KW-1185">Reference proteome</keyword>
<protein>
    <recommendedName>
        <fullName evidence="3">Phage major capsid protein, HK97 family</fullName>
    </recommendedName>
</protein>
<dbReference type="OrthoDB" id="2339711at2"/>
<name>A0A1I4QMG4_9BACI</name>
<evidence type="ECO:0000313" key="2">
    <source>
        <dbReference type="Proteomes" id="UP000199668"/>
    </source>
</evidence>
<reference evidence="1 2" key="1">
    <citation type="submission" date="2016-10" db="EMBL/GenBank/DDBJ databases">
        <authorList>
            <person name="de Groot N.N."/>
        </authorList>
    </citation>
    <scope>NUCLEOTIDE SEQUENCE [LARGE SCALE GENOMIC DNA]</scope>
    <source>
        <strain evidence="1 2">CGMCC 1.6134</strain>
    </source>
</reference>
<dbReference type="EMBL" id="FOTY01000045">
    <property type="protein sequence ID" value="SFM41231.1"/>
    <property type="molecule type" value="Genomic_DNA"/>
</dbReference>
<dbReference type="STRING" id="266892.SAMN04488054_14513"/>